<gene>
    <name evidence="3" type="ORF">L201_004210</name>
</gene>
<keyword evidence="4" id="KW-1185">Reference proteome</keyword>
<dbReference type="EMBL" id="CP144102">
    <property type="protein sequence ID" value="WWC89289.1"/>
    <property type="molecule type" value="Genomic_DNA"/>
</dbReference>
<proteinExistence type="predicted"/>
<dbReference type="GeneID" id="91094880"/>
<feature type="compositionally biased region" description="Basic and acidic residues" evidence="1">
    <location>
        <begin position="211"/>
        <end position="223"/>
    </location>
</feature>
<keyword evidence="2" id="KW-0472">Membrane</keyword>
<dbReference type="Proteomes" id="UP001355207">
    <property type="component" value="Chromosome 5"/>
</dbReference>
<dbReference type="AlphaFoldDB" id="A0AAX4JWX1"/>
<keyword evidence="2" id="KW-1133">Transmembrane helix</keyword>
<reference evidence="3 4" key="1">
    <citation type="submission" date="2024-01" db="EMBL/GenBank/DDBJ databases">
        <title>Comparative genomics of Cryptococcus and Kwoniella reveals pathogenesis evolution and contrasting modes of karyotype evolution via chromosome fusion or intercentromeric recombination.</title>
        <authorList>
            <person name="Coelho M.A."/>
            <person name="David-Palma M."/>
            <person name="Shea T."/>
            <person name="Bowers K."/>
            <person name="McGinley-Smith S."/>
            <person name="Mohammad A.W."/>
            <person name="Gnirke A."/>
            <person name="Yurkov A.M."/>
            <person name="Nowrousian M."/>
            <person name="Sun S."/>
            <person name="Cuomo C.A."/>
            <person name="Heitman J."/>
        </authorList>
    </citation>
    <scope>NUCLEOTIDE SEQUENCE [LARGE SCALE GENOMIC DNA]</scope>
    <source>
        <strain evidence="3 4">CBS 6074</strain>
    </source>
</reference>
<feature type="region of interest" description="Disordered" evidence="1">
    <location>
        <begin position="190"/>
        <end position="264"/>
    </location>
</feature>
<evidence type="ECO:0000313" key="3">
    <source>
        <dbReference type="EMBL" id="WWC89289.1"/>
    </source>
</evidence>
<feature type="transmembrane region" description="Helical" evidence="2">
    <location>
        <begin position="12"/>
        <end position="29"/>
    </location>
</feature>
<feature type="compositionally biased region" description="Low complexity" evidence="1">
    <location>
        <begin position="39"/>
        <end position="49"/>
    </location>
</feature>
<name>A0AAX4JWX1_9TREE</name>
<protein>
    <submittedName>
        <fullName evidence="3">Uncharacterized protein</fullName>
    </submittedName>
</protein>
<feature type="compositionally biased region" description="Polar residues" evidence="1">
    <location>
        <begin position="190"/>
        <end position="201"/>
    </location>
</feature>
<feature type="region of interest" description="Disordered" evidence="1">
    <location>
        <begin position="36"/>
        <end position="63"/>
    </location>
</feature>
<accession>A0AAX4JWX1</accession>
<keyword evidence="2" id="KW-0812">Transmembrane</keyword>
<organism evidence="3 4">
    <name type="scientific">Kwoniella dendrophila CBS 6074</name>
    <dbReference type="NCBI Taxonomy" id="1295534"/>
    <lineage>
        <taxon>Eukaryota</taxon>
        <taxon>Fungi</taxon>
        <taxon>Dikarya</taxon>
        <taxon>Basidiomycota</taxon>
        <taxon>Agaricomycotina</taxon>
        <taxon>Tremellomycetes</taxon>
        <taxon>Tremellales</taxon>
        <taxon>Cryptococcaceae</taxon>
        <taxon>Kwoniella</taxon>
    </lineage>
</organism>
<dbReference type="RefSeq" id="XP_066076052.1">
    <property type="nucleotide sequence ID" value="XM_066219955.1"/>
</dbReference>
<sequence>MTLQLEPIEIAAISLASIAVIIVISYVTIRLSKSRRESSPSSPSIVPIPNMTEGTPYGNDSNNDYPYLNYRQNLSMENTITPVNHFSRSPLSSAGQTTLITPSTSESIKQQYLQQQQQQQKMRKGLTPIKTSYLTPLSANPHIWKSPQQEQLEDSMLSDQDKDLVVVTYEDGLRSLNAQNQHNISPLNVNTRQHPFSNQMPESRPQVVGRDSSRRIPVPRHDNGTGGIERNTSHTGSGGSRNGRNGQFTNTMNSNLLPSYYIQS</sequence>
<evidence type="ECO:0000313" key="4">
    <source>
        <dbReference type="Proteomes" id="UP001355207"/>
    </source>
</evidence>
<feature type="compositionally biased region" description="Polar residues" evidence="1">
    <location>
        <begin position="247"/>
        <end position="264"/>
    </location>
</feature>
<evidence type="ECO:0000256" key="2">
    <source>
        <dbReference type="SAM" id="Phobius"/>
    </source>
</evidence>
<evidence type="ECO:0000256" key="1">
    <source>
        <dbReference type="SAM" id="MobiDB-lite"/>
    </source>
</evidence>